<evidence type="ECO:0000313" key="1">
    <source>
        <dbReference type="EMBL" id="JAH26911.1"/>
    </source>
</evidence>
<organism evidence="1">
    <name type="scientific">Anguilla anguilla</name>
    <name type="common">European freshwater eel</name>
    <name type="synonym">Muraena anguilla</name>
    <dbReference type="NCBI Taxonomy" id="7936"/>
    <lineage>
        <taxon>Eukaryota</taxon>
        <taxon>Metazoa</taxon>
        <taxon>Chordata</taxon>
        <taxon>Craniata</taxon>
        <taxon>Vertebrata</taxon>
        <taxon>Euteleostomi</taxon>
        <taxon>Actinopterygii</taxon>
        <taxon>Neopterygii</taxon>
        <taxon>Teleostei</taxon>
        <taxon>Anguilliformes</taxon>
        <taxon>Anguillidae</taxon>
        <taxon>Anguilla</taxon>
    </lineage>
</organism>
<proteinExistence type="predicted"/>
<name>A0A0E9RCP6_ANGAN</name>
<dbReference type="AlphaFoldDB" id="A0A0E9RCP6"/>
<dbReference type="EMBL" id="GBXM01081666">
    <property type="protein sequence ID" value="JAH26911.1"/>
    <property type="molecule type" value="Transcribed_RNA"/>
</dbReference>
<accession>A0A0E9RCP6</accession>
<protein>
    <submittedName>
        <fullName evidence="1">Uncharacterized protein</fullName>
    </submittedName>
</protein>
<dbReference type="EMBL" id="GBXM01062677">
    <property type="protein sequence ID" value="JAH45900.1"/>
    <property type="molecule type" value="Transcribed_RNA"/>
</dbReference>
<reference evidence="1" key="2">
    <citation type="journal article" date="2015" name="Fish Shellfish Immunol.">
        <title>Early steps in the European eel (Anguilla anguilla)-Vibrio vulnificus interaction in the gills: Role of the RtxA13 toxin.</title>
        <authorList>
            <person name="Callol A."/>
            <person name="Pajuelo D."/>
            <person name="Ebbesson L."/>
            <person name="Teles M."/>
            <person name="MacKenzie S."/>
            <person name="Amaro C."/>
        </authorList>
    </citation>
    <scope>NUCLEOTIDE SEQUENCE</scope>
</reference>
<reference evidence="1" key="1">
    <citation type="submission" date="2014-11" db="EMBL/GenBank/DDBJ databases">
        <authorList>
            <person name="Amaro Gonzalez C."/>
        </authorList>
    </citation>
    <scope>NUCLEOTIDE SEQUENCE</scope>
</reference>
<sequence length="29" mass="3476">MTMMHVFHCCSLQHEKASVWLKVSFLRLL</sequence>